<gene>
    <name evidence="1" type="ORF">V5799_024174</name>
</gene>
<keyword evidence="2" id="KW-1185">Reference proteome</keyword>
<protein>
    <submittedName>
        <fullName evidence="1">Uncharacterized protein</fullName>
    </submittedName>
</protein>
<dbReference type="Proteomes" id="UP001321473">
    <property type="component" value="Unassembled WGS sequence"/>
</dbReference>
<dbReference type="EMBL" id="JARKHS020018086">
    <property type="protein sequence ID" value="KAK8772582.1"/>
    <property type="molecule type" value="Genomic_DNA"/>
</dbReference>
<sequence>MQTGRRCNCFLQFRLQPRRQKKIVQKSAEFCRIQRQCQVSTLTGVESGRPVMERCLVFLLNPIRLQGIQRWRVLVPSVYATSARVVVQMR</sequence>
<dbReference type="AlphaFoldDB" id="A0AAQ4ED76"/>
<proteinExistence type="predicted"/>
<name>A0AAQ4ED76_AMBAM</name>
<evidence type="ECO:0000313" key="2">
    <source>
        <dbReference type="Proteomes" id="UP001321473"/>
    </source>
</evidence>
<accession>A0AAQ4ED76</accession>
<comment type="caution">
    <text evidence="1">The sequence shown here is derived from an EMBL/GenBank/DDBJ whole genome shotgun (WGS) entry which is preliminary data.</text>
</comment>
<reference evidence="1 2" key="1">
    <citation type="journal article" date="2023" name="Arcadia Sci">
        <title>De novo assembly of a long-read Amblyomma americanum tick genome.</title>
        <authorList>
            <person name="Chou S."/>
            <person name="Poskanzer K.E."/>
            <person name="Rollins M."/>
            <person name="Thuy-Boun P.S."/>
        </authorList>
    </citation>
    <scope>NUCLEOTIDE SEQUENCE [LARGE SCALE GENOMIC DNA]</scope>
    <source>
        <strain evidence="1">F_SG_1</strain>
        <tissue evidence="1">Salivary glands</tissue>
    </source>
</reference>
<evidence type="ECO:0000313" key="1">
    <source>
        <dbReference type="EMBL" id="KAK8772582.1"/>
    </source>
</evidence>
<organism evidence="1 2">
    <name type="scientific">Amblyomma americanum</name>
    <name type="common">Lone star tick</name>
    <dbReference type="NCBI Taxonomy" id="6943"/>
    <lineage>
        <taxon>Eukaryota</taxon>
        <taxon>Metazoa</taxon>
        <taxon>Ecdysozoa</taxon>
        <taxon>Arthropoda</taxon>
        <taxon>Chelicerata</taxon>
        <taxon>Arachnida</taxon>
        <taxon>Acari</taxon>
        <taxon>Parasitiformes</taxon>
        <taxon>Ixodida</taxon>
        <taxon>Ixodoidea</taxon>
        <taxon>Ixodidae</taxon>
        <taxon>Amblyomminae</taxon>
        <taxon>Amblyomma</taxon>
    </lineage>
</organism>